<organism evidence="5 6">
    <name type="scientific">Intestinibacter bartlettii</name>
    <dbReference type="NCBI Taxonomy" id="261299"/>
    <lineage>
        <taxon>Bacteria</taxon>
        <taxon>Bacillati</taxon>
        <taxon>Bacillota</taxon>
        <taxon>Clostridia</taxon>
        <taxon>Peptostreptococcales</taxon>
        <taxon>Peptostreptococcaceae</taxon>
        <taxon>Intestinibacter</taxon>
    </lineage>
</organism>
<dbReference type="Proteomes" id="UP001196301">
    <property type="component" value="Unassembled WGS sequence"/>
</dbReference>
<evidence type="ECO:0000256" key="3">
    <source>
        <dbReference type="ARBA" id="ARBA00023118"/>
    </source>
</evidence>
<comment type="caution">
    <text evidence="5">The sequence shown here is derived from an EMBL/GenBank/DDBJ whole genome shotgun (WGS) entry which is preliminary data.</text>
</comment>
<gene>
    <name evidence="5" type="primary">cas6</name>
    <name evidence="5" type="ORF">KQI20_09605</name>
</gene>
<keyword evidence="2" id="KW-0694">RNA-binding</keyword>
<dbReference type="Pfam" id="PF01881">
    <property type="entry name" value="Cas_Cas6_C"/>
    <property type="match status" value="1"/>
</dbReference>
<dbReference type="NCBIfam" id="TIGR01877">
    <property type="entry name" value="cas_cas6"/>
    <property type="match status" value="1"/>
</dbReference>
<dbReference type="PANTHER" id="PTHR36984">
    <property type="entry name" value="CRISPR-ASSOCIATED ENDORIBONUCLEASE CAS6 1"/>
    <property type="match status" value="1"/>
</dbReference>
<keyword evidence="6" id="KW-1185">Reference proteome</keyword>
<evidence type="ECO:0000256" key="2">
    <source>
        <dbReference type="ARBA" id="ARBA00022884"/>
    </source>
</evidence>
<sequence>MQIIQIRVKVLVKEDTSADQMQSRVCGLIDYSFSKRDELLSMHNMNKYKFYCFDSLYPVESDRIYKKGKVYALTIRTLDLNLAEFFSNSLLDVETYYVKALSSEIKIIPQKPIEKIYSLTPAIIKNDSGYWRDSMSIDDYERRLKENLIKKYNDITGEKMDEDFELFNKIELKNRKPISVRYKNIKLLGDKVNLYISDDKRAQQLAYMALGSGIMEMNSRGCGFVNYKFL</sequence>
<proteinExistence type="inferred from homology"/>
<evidence type="ECO:0000313" key="5">
    <source>
        <dbReference type="EMBL" id="MBU5336693.1"/>
    </source>
</evidence>
<name>A0ABS6DZ69_9FIRM</name>
<dbReference type="InterPro" id="IPR049435">
    <property type="entry name" value="Cas_Cas6_C"/>
</dbReference>
<feature type="domain" description="CRISPR associated protein Cas6 C-terminal" evidence="4">
    <location>
        <begin position="124"/>
        <end position="226"/>
    </location>
</feature>
<dbReference type="CDD" id="cd21140">
    <property type="entry name" value="Cas6_I-like"/>
    <property type="match status" value="1"/>
</dbReference>
<dbReference type="InterPro" id="IPR010156">
    <property type="entry name" value="CRISPR-assoc_prot_Cas6"/>
</dbReference>
<accession>A0ABS6DZ69</accession>
<evidence type="ECO:0000256" key="1">
    <source>
        <dbReference type="ARBA" id="ARBA00005937"/>
    </source>
</evidence>
<reference evidence="5 6" key="1">
    <citation type="submission" date="2021-06" db="EMBL/GenBank/DDBJ databases">
        <authorList>
            <person name="Sun Q."/>
            <person name="Li D."/>
        </authorList>
    </citation>
    <scope>NUCLEOTIDE SEQUENCE [LARGE SCALE GENOMIC DNA]</scope>
    <source>
        <strain evidence="5 6">N19</strain>
    </source>
</reference>
<comment type="similarity">
    <text evidence="1">Belongs to the CRISPR-associated protein Cas6/Cse3/CasE family.</text>
</comment>
<dbReference type="RefSeq" id="WP_216570264.1">
    <property type="nucleotide sequence ID" value="NZ_JAHLOQ010000026.1"/>
</dbReference>
<keyword evidence="3" id="KW-0051">Antiviral defense</keyword>
<protein>
    <submittedName>
        <fullName evidence="5">CRISPR-associated endoribonuclease Cas6</fullName>
    </submittedName>
</protein>
<evidence type="ECO:0000259" key="4">
    <source>
        <dbReference type="Pfam" id="PF01881"/>
    </source>
</evidence>
<evidence type="ECO:0000313" key="6">
    <source>
        <dbReference type="Proteomes" id="UP001196301"/>
    </source>
</evidence>
<dbReference type="PANTHER" id="PTHR36984:SF1">
    <property type="entry name" value="CRISPR-ASSOCIATED ENDORIBONUCLEASE CAS6 1"/>
    <property type="match status" value="1"/>
</dbReference>
<dbReference type="EMBL" id="JAHLOQ010000026">
    <property type="protein sequence ID" value="MBU5336693.1"/>
    <property type="molecule type" value="Genomic_DNA"/>
</dbReference>